<reference evidence="2 3" key="1">
    <citation type="submission" date="2020-09" db="EMBL/GenBank/DDBJ databases">
        <title>Characterization of Paenibacillus peoriae strain ZF390 with broad-spectrum antimicrobial activity as a potential biocontrol agent.</title>
        <authorList>
            <person name="Li L."/>
            <person name="Zhao Y."/>
            <person name="Li B."/>
            <person name="Xie X."/>
        </authorList>
    </citation>
    <scope>NUCLEOTIDE SEQUENCE [LARGE SCALE GENOMIC DNA]</scope>
    <source>
        <strain evidence="2 3">ZF390</strain>
    </source>
</reference>
<name>A0A7H0Y7Y9_9BACL</name>
<keyword evidence="1" id="KW-0472">Membrane</keyword>
<dbReference type="Proteomes" id="UP000516384">
    <property type="component" value="Chromosome"/>
</dbReference>
<sequence>MAREGFSHTAALQNIKKIRLLHRAKRIFFRIIIFFDILFHHILPRVKEIKALWDESTLILHAKSWTTPKKIRHDRFRSPGPVMADLLCSFLLKVTSLSMIT</sequence>
<gene>
    <name evidence="2" type="ORF">IAQ67_26145</name>
</gene>
<evidence type="ECO:0000313" key="3">
    <source>
        <dbReference type="Proteomes" id="UP000516384"/>
    </source>
</evidence>
<evidence type="ECO:0000313" key="2">
    <source>
        <dbReference type="EMBL" id="QNR67197.1"/>
    </source>
</evidence>
<keyword evidence="1" id="KW-0812">Transmembrane</keyword>
<protein>
    <submittedName>
        <fullName evidence="2">Uncharacterized protein</fullName>
    </submittedName>
</protein>
<dbReference type="EMBL" id="CP061172">
    <property type="protein sequence ID" value="QNR67197.1"/>
    <property type="molecule type" value="Genomic_DNA"/>
</dbReference>
<evidence type="ECO:0000256" key="1">
    <source>
        <dbReference type="SAM" id="Phobius"/>
    </source>
</evidence>
<organism evidence="2 3">
    <name type="scientific">Paenibacillus peoriae</name>
    <dbReference type="NCBI Taxonomy" id="59893"/>
    <lineage>
        <taxon>Bacteria</taxon>
        <taxon>Bacillati</taxon>
        <taxon>Bacillota</taxon>
        <taxon>Bacilli</taxon>
        <taxon>Bacillales</taxon>
        <taxon>Paenibacillaceae</taxon>
        <taxon>Paenibacillus</taxon>
    </lineage>
</organism>
<feature type="transmembrane region" description="Helical" evidence="1">
    <location>
        <begin position="27"/>
        <end position="43"/>
    </location>
</feature>
<accession>A0A7H0Y7Y9</accession>
<dbReference type="AlphaFoldDB" id="A0A7H0Y7Y9"/>
<keyword evidence="1" id="KW-1133">Transmembrane helix</keyword>
<proteinExistence type="predicted"/>